<proteinExistence type="predicted"/>
<dbReference type="PANTHER" id="PTHR46068">
    <property type="entry name" value="PROTEIN CBG27172"/>
    <property type="match status" value="1"/>
</dbReference>
<dbReference type="AlphaFoldDB" id="A0A915E9Y0"/>
<dbReference type="PANTHER" id="PTHR46068:SF1">
    <property type="entry name" value="TRANSPOSASE IS30-LIKE HTH DOMAIN-CONTAINING PROTEIN"/>
    <property type="match status" value="1"/>
</dbReference>
<accession>A0A915E9Y0</accession>
<name>A0A915E9Y0_9BILA</name>
<reference evidence="2" key="1">
    <citation type="submission" date="2022-11" db="UniProtKB">
        <authorList>
            <consortium name="WormBaseParasite"/>
        </authorList>
    </citation>
    <scope>IDENTIFICATION</scope>
</reference>
<sequence length="167" mass="18650">MFQVSNASSTFPAWFAQIDRVFGGILFVVEEKFNKQNVRIIAKDIGEASAKGRIVSRIAHPKSVMVWAGITSTGKTPLVFVEEGVKVNAANYREKSWKKRCCRGQEDIFDVVTGVFSRILLLRTRLVRLKRGAVTIFGIHGRHTVLISNARLLNLGYSGSKNEQQTP</sequence>
<evidence type="ECO:0000313" key="1">
    <source>
        <dbReference type="Proteomes" id="UP000887574"/>
    </source>
</evidence>
<dbReference type="WBParaSite" id="jg4100">
    <property type="protein sequence ID" value="jg4100"/>
    <property type="gene ID" value="jg4100"/>
</dbReference>
<organism evidence="1 2">
    <name type="scientific">Ditylenchus dipsaci</name>
    <dbReference type="NCBI Taxonomy" id="166011"/>
    <lineage>
        <taxon>Eukaryota</taxon>
        <taxon>Metazoa</taxon>
        <taxon>Ecdysozoa</taxon>
        <taxon>Nematoda</taxon>
        <taxon>Chromadorea</taxon>
        <taxon>Rhabditida</taxon>
        <taxon>Tylenchina</taxon>
        <taxon>Tylenchomorpha</taxon>
        <taxon>Sphaerularioidea</taxon>
        <taxon>Anguinidae</taxon>
        <taxon>Anguininae</taxon>
        <taxon>Ditylenchus</taxon>
    </lineage>
</organism>
<dbReference type="InterPro" id="IPR036397">
    <property type="entry name" value="RNaseH_sf"/>
</dbReference>
<protein>
    <submittedName>
        <fullName evidence="2">Uncharacterized protein</fullName>
    </submittedName>
</protein>
<dbReference type="Proteomes" id="UP000887574">
    <property type="component" value="Unplaced"/>
</dbReference>
<dbReference type="Gene3D" id="3.30.420.10">
    <property type="entry name" value="Ribonuclease H-like superfamily/Ribonuclease H"/>
    <property type="match status" value="1"/>
</dbReference>
<keyword evidence="1" id="KW-1185">Reference proteome</keyword>
<evidence type="ECO:0000313" key="2">
    <source>
        <dbReference type="WBParaSite" id="jg4100"/>
    </source>
</evidence>
<dbReference type="GO" id="GO:0003676">
    <property type="term" value="F:nucleic acid binding"/>
    <property type="evidence" value="ECO:0007669"/>
    <property type="project" value="InterPro"/>
</dbReference>